<sequence length="584" mass="65995">MTNNKRKLVFLLFAALVNVLVFGWMVSSRLVTKTWQITLIRERQAPELSETRFSSTNSISVRHVDIDVTKCPDILSGMTTGRWKTRPLTREEEASIDSYLKDERVAYRIPSTYQRPDGKCGNVNYPNAPQYKHMWFKAICDPKGQTPCCLTDRCVSLPEDQCRCPTCYDERQAIHAEYANWTSHDPRCQVTQFNNTQACEVLRGKTLHFVGDSFIRHVYAALVIVLTGNKVDGALKRTAHPVKKARCKGMHQITGLTCRELLDEKRTLCGGTVDVRYTQVFPSTEFRLTPPLLHSLRHVNNSLLIMGIGIHDNFNTDSVARRFLLPFLNLHEKLSTNTSMNVTLDDVVTNFGNLNFSSLTDGVLQNSSAQPVSSLFEYLLQYDPDQILKALGISYPLQGDGDFGGNFGAFQRKSASQILKALNIEPNWLQKLGNKSYETPTNTTVSPDKDPPAFQSLMFKGNRSVPPEDRQVKFTNSTVLFHLLPSEGVEPHRRWPRLLWMGTHAPGLLKSPHFAAQTAGGVQKFNKGIQTILRTWKVPYLDTFAFSNGTVSFDGTHYGWGVNMLKVDMLLTYIREHLFSIHVS</sequence>
<proteinExistence type="predicted"/>
<protein>
    <submittedName>
        <fullName evidence="2">Uncharacterized protein LOC101857899</fullName>
    </submittedName>
</protein>
<keyword evidence="1" id="KW-1185">Reference proteome</keyword>
<gene>
    <name evidence="2" type="primary">LOC101857899</name>
</gene>
<name>A0ABM1A8G5_APLCA</name>
<reference evidence="2" key="1">
    <citation type="submission" date="2025-08" db="UniProtKB">
        <authorList>
            <consortium name="RefSeq"/>
        </authorList>
    </citation>
    <scope>IDENTIFICATION</scope>
</reference>
<dbReference type="GeneID" id="101857899"/>
<evidence type="ECO:0000313" key="2">
    <source>
        <dbReference type="RefSeq" id="XP_012942842.1"/>
    </source>
</evidence>
<dbReference type="Proteomes" id="UP000694888">
    <property type="component" value="Unplaced"/>
</dbReference>
<accession>A0ABM1A8G5</accession>
<evidence type="ECO:0000313" key="1">
    <source>
        <dbReference type="Proteomes" id="UP000694888"/>
    </source>
</evidence>
<organism evidence="1 2">
    <name type="scientific">Aplysia californica</name>
    <name type="common">California sea hare</name>
    <dbReference type="NCBI Taxonomy" id="6500"/>
    <lineage>
        <taxon>Eukaryota</taxon>
        <taxon>Metazoa</taxon>
        <taxon>Spiralia</taxon>
        <taxon>Lophotrochozoa</taxon>
        <taxon>Mollusca</taxon>
        <taxon>Gastropoda</taxon>
        <taxon>Heterobranchia</taxon>
        <taxon>Euthyneura</taxon>
        <taxon>Tectipleura</taxon>
        <taxon>Aplysiida</taxon>
        <taxon>Aplysioidea</taxon>
        <taxon>Aplysiidae</taxon>
        <taxon>Aplysia</taxon>
    </lineage>
</organism>
<dbReference type="RefSeq" id="XP_012942842.1">
    <property type="nucleotide sequence ID" value="XM_013087388.1"/>
</dbReference>